<dbReference type="PROSITE" id="PS50893">
    <property type="entry name" value="ABC_TRANSPORTER_2"/>
    <property type="match status" value="1"/>
</dbReference>
<dbReference type="Proteomes" id="UP000805614">
    <property type="component" value="Unassembled WGS sequence"/>
</dbReference>
<protein>
    <submittedName>
        <fullName evidence="6">ABC transporter ATP-binding protein</fullName>
    </submittedName>
</protein>
<evidence type="ECO:0000259" key="5">
    <source>
        <dbReference type="PROSITE" id="PS50893"/>
    </source>
</evidence>
<keyword evidence="3 6" id="KW-0067">ATP-binding</keyword>
<sequence length="252" mass="27255">MRLNSVGYRYQRRAGWVLRDVTLTLAPDRITEVTGPNGAGKSTLLRLLAGILRPRLGELTDRPARVGYAPERFPADQPFTVRGYLSHMARMRGAPDARIDLWAERLRFGELLDLPLRELSKGSAHKVGLAQAILGDPELLVLDEPFAGLDAGTRADLPALLTGLRSGGTMIVVSDHQRDLRTLPDVDRLQVAGGTVTRAPGAHDERSATRTGNGEGPVAEQAIIEVVVPAHQAATVLAKLRADGYAAREPRT</sequence>
<dbReference type="SUPFAM" id="SSF52540">
    <property type="entry name" value="P-loop containing nucleoside triphosphate hydrolases"/>
    <property type="match status" value="1"/>
</dbReference>
<evidence type="ECO:0000256" key="3">
    <source>
        <dbReference type="ARBA" id="ARBA00022840"/>
    </source>
</evidence>
<keyword evidence="7" id="KW-1185">Reference proteome</keyword>
<evidence type="ECO:0000313" key="7">
    <source>
        <dbReference type="Proteomes" id="UP000805614"/>
    </source>
</evidence>
<dbReference type="InterPro" id="IPR027417">
    <property type="entry name" value="P-loop_NTPase"/>
</dbReference>
<gene>
    <name evidence="6" type="ORF">HKK74_01715</name>
</gene>
<evidence type="ECO:0000256" key="2">
    <source>
        <dbReference type="ARBA" id="ARBA00022741"/>
    </source>
</evidence>
<evidence type="ECO:0000256" key="4">
    <source>
        <dbReference type="SAM" id="MobiDB-lite"/>
    </source>
</evidence>
<accession>A0ABR7LHB2</accession>
<dbReference type="PANTHER" id="PTHR42939">
    <property type="entry name" value="ABC TRANSPORTER ATP-BINDING PROTEIN ALBC-RELATED"/>
    <property type="match status" value="1"/>
</dbReference>
<feature type="region of interest" description="Disordered" evidence="4">
    <location>
        <begin position="194"/>
        <end position="216"/>
    </location>
</feature>
<dbReference type="Pfam" id="PF00005">
    <property type="entry name" value="ABC_tran"/>
    <property type="match status" value="1"/>
</dbReference>
<dbReference type="RefSeq" id="WP_187241142.1">
    <property type="nucleotide sequence ID" value="NZ_BAAAOK010000011.1"/>
</dbReference>
<feature type="domain" description="ABC transporter" evidence="5">
    <location>
        <begin position="1"/>
        <end position="219"/>
    </location>
</feature>
<organism evidence="6 7">
    <name type="scientific">Actinomadura alba</name>
    <dbReference type="NCBI Taxonomy" id="406431"/>
    <lineage>
        <taxon>Bacteria</taxon>
        <taxon>Bacillati</taxon>
        <taxon>Actinomycetota</taxon>
        <taxon>Actinomycetes</taxon>
        <taxon>Streptosporangiales</taxon>
        <taxon>Thermomonosporaceae</taxon>
        <taxon>Actinomadura</taxon>
    </lineage>
</organism>
<proteinExistence type="predicted"/>
<dbReference type="PANTHER" id="PTHR42939:SF1">
    <property type="entry name" value="ABC TRANSPORTER ATP-BINDING PROTEIN ALBC-RELATED"/>
    <property type="match status" value="1"/>
</dbReference>
<name>A0ABR7LHB2_9ACTN</name>
<evidence type="ECO:0000256" key="1">
    <source>
        <dbReference type="ARBA" id="ARBA00022448"/>
    </source>
</evidence>
<dbReference type="SMART" id="SM00382">
    <property type="entry name" value="AAA"/>
    <property type="match status" value="1"/>
</dbReference>
<keyword evidence="1" id="KW-0813">Transport</keyword>
<keyword evidence="2" id="KW-0547">Nucleotide-binding</keyword>
<dbReference type="InterPro" id="IPR003593">
    <property type="entry name" value="AAA+_ATPase"/>
</dbReference>
<dbReference type="Gene3D" id="3.40.50.300">
    <property type="entry name" value="P-loop containing nucleotide triphosphate hydrolases"/>
    <property type="match status" value="1"/>
</dbReference>
<reference evidence="6 7" key="1">
    <citation type="submission" date="2020-06" db="EMBL/GenBank/DDBJ databases">
        <title>Actinomadura xiongansis sp. nov., isolated from soil of Baiyangdian.</title>
        <authorList>
            <person name="Zhang X."/>
        </authorList>
    </citation>
    <scope>NUCLEOTIDE SEQUENCE [LARGE SCALE GENOMIC DNA]</scope>
    <source>
        <strain evidence="6 7">HBUM206468</strain>
    </source>
</reference>
<dbReference type="GO" id="GO:0005524">
    <property type="term" value="F:ATP binding"/>
    <property type="evidence" value="ECO:0007669"/>
    <property type="project" value="UniProtKB-KW"/>
</dbReference>
<dbReference type="InterPro" id="IPR051782">
    <property type="entry name" value="ABC_Transporter_VariousFunc"/>
</dbReference>
<dbReference type="InterPro" id="IPR003439">
    <property type="entry name" value="ABC_transporter-like_ATP-bd"/>
</dbReference>
<dbReference type="EMBL" id="JABVEC010000001">
    <property type="protein sequence ID" value="MBC6464222.1"/>
    <property type="molecule type" value="Genomic_DNA"/>
</dbReference>
<evidence type="ECO:0000313" key="6">
    <source>
        <dbReference type="EMBL" id="MBC6464222.1"/>
    </source>
</evidence>
<comment type="caution">
    <text evidence="6">The sequence shown here is derived from an EMBL/GenBank/DDBJ whole genome shotgun (WGS) entry which is preliminary data.</text>
</comment>